<protein>
    <submittedName>
        <fullName evidence="1">Uncharacterized protein</fullName>
    </submittedName>
</protein>
<reference evidence="1" key="2">
    <citation type="journal article" date="2015" name="Data Brief">
        <title>Shoot transcriptome of the giant reed, Arundo donax.</title>
        <authorList>
            <person name="Barrero R.A."/>
            <person name="Guerrero F.D."/>
            <person name="Moolhuijzen P."/>
            <person name="Goolsby J.A."/>
            <person name="Tidwell J."/>
            <person name="Bellgard S.E."/>
            <person name="Bellgard M.I."/>
        </authorList>
    </citation>
    <scope>NUCLEOTIDE SEQUENCE</scope>
    <source>
        <tissue evidence="1">Shoot tissue taken approximately 20 cm above the soil surface</tissue>
    </source>
</reference>
<proteinExistence type="predicted"/>
<dbReference type="EMBL" id="GBRH01261920">
    <property type="protein sequence ID" value="JAD35975.1"/>
    <property type="molecule type" value="Transcribed_RNA"/>
</dbReference>
<evidence type="ECO:0000313" key="1">
    <source>
        <dbReference type="EMBL" id="JAD35975.1"/>
    </source>
</evidence>
<name>A0A0A8ZGU7_ARUDO</name>
<organism evidence="1">
    <name type="scientific">Arundo donax</name>
    <name type="common">Giant reed</name>
    <name type="synonym">Donax arundinaceus</name>
    <dbReference type="NCBI Taxonomy" id="35708"/>
    <lineage>
        <taxon>Eukaryota</taxon>
        <taxon>Viridiplantae</taxon>
        <taxon>Streptophyta</taxon>
        <taxon>Embryophyta</taxon>
        <taxon>Tracheophyta</taxon>
        <taxon>Spermatophyta</taxon>
        <taxon>Magnoliopsida</taxon>
        <taxon>Liliopsida</taxon>
        <taxon>Poales</taxon>
        <taxon>Poaceae</taxon>
        <taxon>PACMAD clade</taxon>
        <taxon>Arundinoideae</taxon>
        <taxon>Arundineae</taxon>
        <taxon>Arundo</taxon>
    </lineage>
</organism>
<sequence>MNALLQTRLLSFT</sequence>
<accession>A0A0A8ZGU7</accession>
<reference evidence="1" key="1">
    <citation type="submission" date="2014-09" db="EMBL/GenBank/DDBJ databases">
        <authorList>
            <person name="Magalhaes I.L.F."/>
            <person name="Oliveira U."/>
            <person name="Santos F.R."/>
            <person name="Vidigal T.H.D.A."/>
            <person name="Brescovit A.D."/>
            <person name="Santos A.J."/>
        </authorList>
    </citation>
    <scope>NUCLEOTIDE SEQUENCE</scope>
    <source>
        <tissue evidence="1">Shoot tissue taken approximately 20 cm above the soil surface</tissue>
    </source>
</reference>